<feature type="compositionally biased region" description="Low complexity" evidence="2">
    <location>
        <begin position="39"/>
        <end position="48"/>
    </location>
</feature>
<dbReference type="EMBL" id="JAEPQZ010000001">
    <property type="protein sequence ID" value="KAG2186435.1"/>
    <property type="molecule type" value="Genomic_DNA"/>
</dbReference>
<keyword evidence="1" id="KW-0175">Coiled coil</keyword>
<dbReference type="AlphaFoldDB" id="A0A8H7Q6X2"/>
<organism evidence="3 4">
    <name type="scientific">Mortierella isabellina</name>
    <name type="common">Filamentous fungus</name>
    <name type="synonym">Umbelopsis isabellina</name>
    <dbReference type="NCBI Taxonomy" id="91625"/>
    <lineage>
        <taxon>Eukaryota</taxon>
        <taxon>Fungi</taxon>
        <taxon>Fungi incertae sedis</taxon>
        <taxon>Mucoromycota</taxon>
        <taxon>Mucoromycotina</taxon>
        <taxon>Umbelopsidomycetes</taxon>
        <taxon>Umbelopsidales</taxon>
        <taxon>Umbelopsidaceae</taxon>
        <taxon>Umbelopsis</taxon>
    </lineage>
</organism>
<evidence type="ECO:0000256" key="1">
    <source>
        <dbReference type="SAM" id="Coils"/>
    </source>
</evidence>
<gene>
    <name evidence="3" type="ORF">INT43_002873</name>
</gene>
<feature type="compositionally biased region" description="Polar residues" evidence="2">
    <location>
        <begin position="56"/>
        <end position="65"/>
    </location>
</feature>
<evidence type="ECO:0000313" key="3">
    <source>
        <dbReference type="EMBL" id="KAG2186435.1"/>
    </source>
</evidence>
<dbReference type="Proteomes" id="UP000654370">
    <property type="component" value="Unassembled WGS sequence"/>
</dbReference>
<sequence length="185" mass="21695">MPHMPFLQSRVFSTSPPTGAAKLQDKIQQYYKHGRRRSSSQSSRHTSSIEFDGSDDSSPPAHNTSHRLSNIIAKHFAKKPEVVHEHEIDFEEELEKLRAKYNEANEEIRYAELSYNSIYYEQDYMTCETAIRKMTEAWSLLMDLVDLVRWREDPQAQELDKNIKILLDRFAALPMLDRDEDEDDD</sequence>
<keyword evidence="4" id="KW-1185">Reference proteome</keyword>
<evidence type="ECO:0000256" key="2">
    <source>
        <dbReference type="SAM" id="MobiDB-lite"/>
    </source>
</evidence>
<feature type="coiled-coil region" evidence="1">
    <location>
        <begin position="87"/>
        <end position="114"/>
    </location>
</feature>
<reference evidence="3" key="1">
    <citation type="submission" date="2020-12" db="EMBL/GenBank/DDBJ databases">
        <title>Metabolic potential, ecology and presence of endohyphal bacteria is reflected in genomic diversity of Mucoromycotina.</title>
        <authorList>
            <person name="Muszewska A."/>
            <person name="Okrasinska A."/>
            <person name="Steczkiewicz K."/>
            <person name="Drgas O."/>
            <person name="Orlowska M."/>
            <person name="Perlinska-Lenart U."/>
            <person name="Aleksandrzak-Piekarczyk T."/>
            <person name="Szatraj K."/>
            <person name="Zielenkiewicz U."/>
            <person name="Pilsyk S."/>
            <person name="Malc E."/>
            <person name="Mieczkowski P."/>
            <person name="Kruszewska J.S."/>
            <person name="Biernat P."/>
            <person name="Pawlowska J."/>
        </authorList>
    </citation>
    <scope>NUCLEOTIDE SEQUENCE</scope>
    <source>
        <strain evidence="3">WA0000067209</strain>
    </source>
</reference>
<protein>
    <submittedName>
        <fullName evidence="3">Uncharacterized protein</fullName>
    </submittedName>
</protein>
<evidence type="ECO:0000313" key="4">
    <source>
        <dbReference type="Proteomes" id="UP000654370"/>
    </source>
</evidence>
<proteinExistence type="predicted"/>
<comment type="caution">
    <text evidence="3">The sequence shown here is derived from an EMBL/GenBank/DDBJ whole genome shotgun (WGS) entry which is preliminary data.</text>
</comment>
<dbReference type="OrthoDB" id="273230at2759"/>
<feature type="region of interest" description="Disordered" evidence="2">
    <location>
        <begin position="1"/>
        <end position="65"/>
    </location>
</feature>
<accession>A0A8H7Q6X2</accession>
<name>A0A8H7Q6X2_MORIS</name>